<dbReference type="Proteomes" id="UP000182237">
    <property type="component" value="Chromosome I"/>
</dbReference>
<organism evidence="2 3">
    <name type="scientific">Corynebacterium timonense</name>
    <dbReference type="NCBI Taxonomy" id="441500"/>
    <lineage>
        <taxon>Bacteria</taxon>
        <taxon>Bacillati</taxon>
        <taxon>Actinomycetota</taxon>
        <taxon>Actinomycetes</taxon>
        <taxon>Mycobacteriales</taxon>
        <taxon>Corynebacteriaceae</taxon>
        <taxon>Corynebacterium</taxon>
    </lineage>
</organism>
<dbReference type="InterPro" id="IPR000914">
    <property type="entry name" value="SBP_5_dom"/>
</dbReference>
<dbReference type="OrthoDB" id="7888869at2"/>
<sequence length="534" mass="55763">MNPIRAVLAAVAVGALVASLGQTGTRTDGGADAAAFGYQLGSDVTTTNAGTMEGASQLAHALSSRLYPGVFVPGPSGQMIPNTDLATTQVLPGAQRQVVYTLAEDATFSDGTPVTCTDYLLAFKAGQMPELFGSHMPLFSEVEELQCAPGSKEFTVVFAEGGGARWRGLFGAGTVVPAHAVAQRAGISPQDLGDVLASDDVERLRPVASAWRDGFSLDHFDPSMQVSFGPYMIDSVGPSGEVELVANDEYPGDAPRTPQLVVWPASADPQAMQQAGVLRVAELTEPDPEWIDVDAEGNPYDVTTLPGELTDSLTFSSAGPWAELGTRRAFSACVDQQAAAQASSQASGVEVAAHGVHLVSGSDPLARRFGDIVGPHMEVNLDAARAADGMEVRVGYAGTAPRSAAMIDALRASCEQAGVRVVDAGGGKTLRDLTHMEVSESGEEVVVDGSIDVLLRPVDSYTEYPGAAPRAQDLPALRGQERAAWDALDSLPLAVQPRAFAVDRNVGNVVVYTGTAGLGWNMDRWQVAEAANTP</sequence>
<accession>A0A1H1NMY6</accession>
<dbReference type="GO" id="GO:1904680">
    <property type="term" value="F:peptide transmembrane transporter activity"/>
    <property type="evidence" value="ECO:0007669"/>
    <property type="project" value="TreeGrafter"/>
</dbReference>
<dbReference type="EMBL" id="LT629765">
    <property type="protein sequence ID" value="SDR99689.1"/>
    <property type="molecule type" value="Genomic_DNA"/>
</dbReference>
<dbReference type="PANTHER" id="PTHR30290">
    <property type="entry name" value="PERIPLASMIC BINDING COMPONENT OF ABC TRANSPORTER"/>
    <property type="match status" value="1"/>
</dbReference>
<dbReference type="InterPro" id="IPR039424">
    <property type="entry name" value="SBP_5"/>
</dbReference>
<evidence type="ECO:0000259" key="1">
    <source>
        <dbReference type="Pfam" id="PF00496"/>
    </source>
</evidence>
<name>A0A1H1NMY6_9CORY</name>
<dbReference type="GO" id="GO:0015833">
    <property type="term" value="P:peptide transport"/>
    <property type="evidence" value="ECO:0007669"/>
    <property type="project" value="TreeGrafter"/>
</dbReference>
<feature type="domain" description="Solute-binding protein family 5" evidence="1">
    <location>
        <begin position="93"/>
        <end position="350"/>
    </location>
</feature>
<evidence type="ECO:0000313" key="3">
    <source>
        <dbReference type="Proteomes" id="UP000182237"/>
    </source>
</evidence>
<dbReference type="PANTHER" id="PTHR30290:SF65">
    <property type="entry name" value="MONOACYL PHOSPHATIDYLINOSITOL TETRAMANNOSIDE-BINDING PROTEIN LPQW-RELATED"/>
    <property type="match status" value="1"/>
</dbReference>
<dbReference type="RefSeq" id="WP_019194521.1">
    <property type="nucleotide sequence ID" value="NZ_LT629765.1"/>
</dbReference>
<gene>
    <name evidence="2" type="ORF">SAMN04488539_0804</name>
</gene>
<protein>
    <submittedName>
        <fullName evidence="2">Peptide/nickel transport system substrate-binding protein</fullName>
    </submittedName>
</protein>
<proteinExistence type="predicted"/>
<dbReference type="AlphaFoldDB" id="A0A1H1NMY6"/>
<evidence type="ECO:0000313" key="2">
    <source>
        <dbReference type="EMBL" id="SDR99689.1"/>
    </source>
</evidence>
<dbReference type="Pfam" id="PF00496">
    <property type="entry name" value="SBP_bac_5"/>
    <property type="match status" value="1"/>
</dbReference>
<dbReference type="SUPFAM" id="SSF53850">
    <property type="entry name" value="Periplasmic binding protein-like II"/>
    <property type="match status" value="1"/>
</dbReference>
<dbReference type="Gene3D" id="3.40.190.10">
    <property type="entry name" value="Periplasmic binding protein-like II"/>
    <property type="match status" value="1"/>
</dbReference>
<dbReference type="STRING" id="1203190.GCA_000312345_01719"/>
<reference evidence="2 3" key="1">
    <citation type="submission" date="2016-10" db="EMBL/GenBank/DDBJ databases">
        <authorList>
            <person name="de Groot N.N."/>
        </authorList>
    </citation>
    <scope>NUCLEOTIDE SEQUENCE [LARGE SCALE GENOMIC DNA]</scope>
    <source>
        <strain evidence="2 3">DSM 45434</strain>
    </source>
</reference>
<dbReference type="eggNOG" id="COG4166">
    <property type="taxonomic scope" value="Bacteria"/>
</dbReference>
<keyword evidence="3" id="KW-1185">Reference proteome</keyword>